<protein>
    <submittedName>
        <fullName evidence="1">Uncharacterized protein</fullName>
    </submittedName>
</protein>
<organism evidence="1 2">
    <name type="scientific">Candidatus Roizmanbacteria bacterium GW2011_GWC2_41_7</name>
    <dbReference type="NCBI Taxonomy" id="1618487"/>
    <lineage>
        <taxon>Bacteria</taxon>
        <taxon>Candidatus Roizmaniibacteriota</taxon>
    </lineage>
</organism>
<name>A0A0G0X3D4_9BACT</name>
<gene>
    <name evidence="1" type="ORF">UU78_C0080G0013</name>
</gene>
<dbReference type="AlphaFoldDB" id="A0A0G0X3D4"/>
<comment type="caution">
    <text evidence="1">The sequence shown here is derived from an EMBL/GenBank/DDBJ whole genome shotgun (WGS) entry which is preliminary data.</text>
</comment>
<evidence type="ECO:0000313" key="1">
    <source>
        <dbReference type="EMBL" id="KKS19574.1"/>
    </source>
</evidence>
<reference evidence="1 2" key="1">
    <citation type="journal article" date="2015" name="Nature">
        <title>rRNA introns, odd ribosomes, and small enigmatic genomes across a large radiation of phyla.</title>
        <authorList>
            <person name="Brown C.T."/>
            <person name="Hug L.A."/>
            <person name="Thomas B.C."/>
            <person name="Sharon I."/>
            <person name="Castelle C.J."/>
            <person name="Singh A."/>
            <person name="Wilkins M.J."/>
            <person name="Williams K.H."/>
            <person name="Banfield J.F."/>
        </authorList>
    </citation>
    <scope>NUCLEOTIDE SEQUENCE [LARGE SCALE GENOMIC DNA]</scope>
</reference>
<sequence>CIDWYTLILIMASLKQFDVYQKLQSAGLGIFSND</sequence>
<accession>A0A0G0X3D4</accession>
<dbReference type="Proteomes" id="UP000034371">
    <property type="component" value="Unassembled WGS sequence"/>
</dbReference>
<proteinExistence type="predicted"/>
<evidence type="ECO:0000313" key="2">
    <source>
        <dbReference type="Proteomes" id="UP000034371"/>
    </source>
</evidence>
<dbReference type="EMBL" id="LCBY01000080">
    <property type="protein sequence ID" value="KKS19574.1"/>
    <property type="molecule type" value="Genomic_DNA"/>
</dbReference>
<feature type="non-terminal residue" evidence="1">
    <location>
        <position position="1"/>
    </location>
</feature>